<evidence type="ECO:0000259" key="5">
    <source>
        <dbReference type="PROSITE" id="PS00486"/>
    </source>
</evidence>
<dbReference type="PIRSF" id="PIRSF005814">
    <property type="entry name" value="MutS_YshD"/>
    <property type="match status" value="1"/>
</dbReference>
<keyword evidence="2" id="KW-0547">Nucleotide-binding</keyword>
<gene>
    <name evidence="6" type="ORF">JOC73_002480</name>
</gene>
<evidence type="ECO:0000256" key="4">
    <source>
        <dbReference type="ARBA" id="ARBA00023125"/>
    </source>
</evidence>
<evidence type="ECO:0000313" key="6">
    <source>
        <dbReference type="EMBL" id="MBM7615906.1"/>
    </source>
</evidence>
<dbReference type="NCBIfam" id="TIGR01069">
    <property type="entry name" value="mutS2"/>
    <property type="match status" value="1"/>
</dbReference>
<evidence type="ECO:0000313" key="7">
    <source>
        <dbReference type="Proteomes" id="UP001314796"/>
    </source>
</evidence>
<dbReference type="Gene3D" id="3.40.50.300">
    <property type="entry name" value="P-loop containing nucleotide triphosphate hydrolases"/>
    <property type="match status" value="1"/>
</dbReference>
<dbReference type="SUPFAM" id="SSF52540">
    <property type="entry name" value="P-loop containing nucleoside triphosphate hydrolases"/>
    <property type="match status" value="1"/>
</dbReference>
<dbReference type="InterPro" id="IPR005747">
    <property type="entry name" value="MutS2"/>
</dbReference>
<dbReference type="InterPro" id="IPR027417">
    <property type="entry name" value="P-loop_NTPase"/>
</dbReference>
<dbReference type="SMART" id="SM00533">
    <property type="entry name" value="MUTSd"/>
    <property type="match status" value="1"/>
</dbReference>
<dbReference type="InterPro" id="IPR045076">
    <property type="entry name" value="MutS"/>
</dbReference>
<dbReference type="PANTHER" id="PTHR48466">
    <property type="entry name" value="OS10G0509000 PROTEIN-RELATED"/>
    <property type="match status" value="1"/>
</dbReference>
<name>A0ABS2NSU5_9FIRM</name>
<dbReference type="PANTHER" id="PTHR48466:SF2">
    <property type="entry name" value="OS10G0509000 PROTEIN"/>
    <property type="match status" value="1"/>
</dbReference>
<feature type="domain" description="DNA mismatch repair proteins mutS family" evidence="5">
    <location>
        <begin position="405"/>
        <end position="421"/>
    </location>
</feature>
<dbReference type="InterPro" id="IPR036187">
    <property type="entry name" value="DNA_mismatch_repair_MutS_sf"/>
</dbReference>
<dbReference type="RefSeq" id="WP_204403617.1">
    <property type="nucleotide sequence ID" value="NZ_JAFBEE010000020.1"/>
</dbReference>
<comment type="caution">
    <text evidence="6">The sequence shown here is derived from an EMBL/GenBank/DDBJ whole genome shotgun (WGS) entry which is preliminary data.</text>
</comment>
<dbReference type="SMART" id="SM00534">
    <property type="entry name" value="MUTSac"/>
    <property type="match status" value="1"/>
</dbReference>
<evidence type="ECO:0000256" key="3">
    <source>
        <dbReference type="ARBA" id="ARBA00022840"/>
    </source>
</evidence>
<keyword evidence="1" id="KW-0378">Hydrolase</keyword>
<dbReference type="PROSITE" id="PS00486">
    <property type="entry name" value="DNA_MISMATCH_REPAIR_2"/>
    <property type="match status" value="1"/>
</dbReference>
<keyword evidence="3" id="KW-0067">ATP-binding</keyword>
<protein>
    <submittedName>
        <fullName evidence="6">MutS2 family protein</fullName>
    </submittedName>
</protein>
<evidence type="ECO:0000256" key="2">
    <source>
        <dbReference type="ARBA" id="ARBA00022741"/>
    </source>
</evidence>
<reference evidence="6 7" key="1">
    <citation type="submission" date="2021-01" db="EMBL/GenBank/DDBJ databases">
        <title>Genomic Encyclopedia of Type Strains, Phase IV (KMG-IV): sequencing the most valuable type-strain genomes for metagenomic binning, comparative biology and taxonomic classification.</title>
        <authorList>
            <person name="Goeker M."/>
        </authorList>
    </citation>
    <scope>NUCLEOTIDE SEQUENCE [LARGE SCALE GENOMIC DNA]</scope>
    <source>
        <strain evidence="6 7">DSM 25890</strain>
    </source>
</reference>
<organism evidence="6 7">
    <name type="scientific">Alkaliphilus hydrothermalis</name>
    <dbReference type="NCBI Taxonomy" id="1482730"/>
    <lineage>
        <taxon>Bacteria</taxon>
        <taxon>Bacillati</taxon>
        <taxon>Bacillota</taxon>
        <taxon>Clostridia</taxon>
        <taxon>Peptostreptococcales</taxon>
        <taxon>Natronincolaceae</taxon>
        <taxon>Alkaliphilus</taxon>
    </lineage>
</organism>
<dbReference type="Proteomes" id="UP001314796">
    <property type="component" value="Unassembled WGS sequence"/>
</dbReference>
<keyword evidence="4" id="KW-0238">DNA-binding</keyword>
<dbReference type="Pfam" id="PF00488">
    <property type="entry name" value="MutS_V"/>
    <property type="match status" value="1"/>
</dbReference>
<proteinExistence type="predicted"/>
<dbReference type="InterPro" id="IPR000432">
    <property type="entry name" value="DNA_mismatch_repair_MutS_C"/>
</dbReference>
<sequence>MNKTALELLEFNKIKEMLGEYTLSNRGKEMVEKLQPEMELSIIRTALRETSEAKFILGGRGSVPLHSLKGVDQGYEKLGKGMVLRPDEFSALWDFLDNCIRMKIFMLNLKETAPLITSYGASLYQLEDLMEEIERCIRHNRVADKASSTLGKIRKRMAIVEERIKSKIEGLLRSMGAQEFLQEQVISTREGRYVLPVKKEHLRSLQGEVLDRSNSGSTVFIEPQEVKKLQNELNQLKIEEEQEEYKILSLLTGLAEGYQREISINMEVMVNYDFIFAKAKLGRQIQGSNVNLNNEKYINIRGGKHPLIGSNAVPLDFTIGKNYRGLVITGPNTGGKTVALKTVGLLTIMVQSGLLVPVEEGSEFAIFEDVLVDIGDGQSIEQSLSTFSSHLKNLIFILNEVSPRTLVLVDELGAGTDPGEGMGLATAILEELYQKGATILATTHYSEIKTFAVQHDGFINGCMEFDINTLKPLYQLKIGKAGESNGFLIALRLGMRPSLIERAHEITYKESKDYQDMISQLEEISKPQKEDVKEKDQKRETTATTIEKHKEIYKKTEKKTKQMEIANKFKIGDCVHISTLDRTGIVCELANQKGDVGVMVMKKKLKINHKRLTLYIDQEELYPENYDFDIIFESKENRKNKKIISRKLSKGVQVEC</sequence>
<dbReference type="SUPFAM" id="SSF48334">
    <property type="entry name" value="DNA repair protein MutS, domain III"/>
    <property type="match status" value="1"/>
</dbReference>
<dbReference type="EMBL" id="JAFBEE010000020">
    <property type="protein sequence ID" value="MBM7615906.1"/>
    <property type="molecule type" value="Genomic_DNA"/>
</dbReference>
<keyword evidence="7" id="KW-1185">Reference proteome</keyword>
<accession>A0ABS2NSU5</accession>
<keyword evidence="1" id="KW-0540">Nuclease</keyword>
<dbReference type="InterPro" id="IPR007696">
    <property type="entry name" value="DNA_mismatch_repair_MutS_core"/>
</dbReference>
<evidence type="ECO:0000256" key="1">
    <source>
        <dbReference type="ARBA" id="ARBA00022722"/>
    </source>
</evidence>